<dbReference type="GO" id="GO:0140662">
    <property type="term" value="F:ATP-dependent protein folding chaperone"/>
    <property type="evidence" value="ECO:0007669"/>
    <property type="project" value="InterPro"/>
</dbReference>
<dbReference type="PANTHER" id="PTHR45639:SF34">
    <property type="entry name" value="CHAPERONE PROTEIN DNAK"/>
    <property type="match status" value="1"/>
</dbReference>
<dbReference type="GO" id="GO:0034663">
    <property type="term" value="C:endoplasmic reticulum chaperone complex"/>
    <property type="evidence" value="ECO:0007669"/>
    <property type="project" value="TreeGrafter"/>
</dbReference>
<organism evidence="5 6">
    <name type="scientific">Plectus sambesii</name>
    <dbReference type="NCBI Taxonomy" id="2011161"/>
    <lineage>
        <taxon>Eukaryota</taxon>
        <taxon>Metazoa</taxon>
        <taxon>Ecdysozoa</taxon>
        <taxon>Nematoda</taxon>
        <taxon>Chromadorea</taxon>
        <taxon>Plectida</taxon>
        <taxon>Plectina</taxon>
        <taxon>Plectoidea</taxon>
        <taxon>Plectidae</taxon>
        <taxon>Plectus</taxon>
    </lineage>
</organism>
<sequence>MAQSKIVAIDLGAYDMRISAVLNRQPLLLPFKNWKQKCSSTVAVKQDTVIVGDSAINNPPDAIAFGACRANGPPTSDVWFNQPNNGVYTFPSRPDDRWYRQQIISELLKEAVTNASTYLKEKIDDVMITVPDHAGQHYRQLLLQAAEIAELNVVQLINQSTAAAAWYWTATKHISVHNVLFVNFGASNISAAVMVKSLDQIRPVSAAGDTTLGGEELTQQLMRYFLKKINNNKYQQQEQQEKHQQHINNKKFLKQLRQDCEKAINELSTSVEAHVEVIFFDDEIHSETLSRLQFESICHKQFDRVAQIVNAAITDFHKWAEENGKELRIHRVFLFGGSSQNAKIAEIVQQALGSNKEYYKMETSVIPDNAVAFGAAVLADLYDDPSKSKAIPNCVIQPFYCEVNGASDRIARVGDYLPITFGQHRLITSQSPASLVVLKANTTVVGSAKLPIGVSKSVIRLTANNLLQLRVASQQNEDYSIHNFENIVPAGIALLDEKKIKTLRETSGRGVSDQQQCVRQLTQLVKFFMDKEPPLSASLAQSAEDLVQTIIDFLAGALKSVERHETSSEYQQLHDRIQSFVNYLGPLKQLHWGHISSTDVNGIASDIKDRLRVLKEKPVLQPVEQMMLGLAQAQELPESNSVLDGKRTSVQQPMNSRGAGQSHGDQKYNESSHVPAYSTSNAYQAATRSCSTVSVGDSTRTDQPLNPPSKTTSSSHQQNVAQKENLQAAQVQKLNLLALKNLAFKKLNKMRELRGDRITITVDWIKQLSTANEKVEQAATDSQVHDAFEQLKIGVYNMDPVFYSKLVSEGYFSLNELSSPNAATNQQAYSTNNAQQTSAPLGNLPQHTVKFMMRLSS</sequence>
<dbReference type="Gene3D" id="3.30.420.40">
    <property type="match status" value="2"/>
</dbReference>
<evidence type="ECO:0000256" key="3">
    <source>
        <dbReference type="ARBA" id="ARBA00022840"/>
    </source>
</evidence>
<keyword evidence="2" id="KW-0547">Nucleotide-binding</keyword>
<dbReference type="SUPFAM" id="SSF53067">
    <property type="entry name" value="Actin-like ATPase domain"/>
    <property type="match status" value="2"/>
</dbReference>
<keyword evidence="3" id="KW-0067">ATP-binding</keyword>
<dbReference type="Gene3D" id="3.30.30.30">
    <property type="match status" value="1"/>
</dbReference>
<evidence type="ECO:0000313" key="6">
    <source>
        <dbReference type="WBParaSite" id="PSAMB.scaffold3447size18230.g21545.t1"/>
    </source>
</evidence>
<feature type="region of interest" description="Disordered" evidence="4">
    <location>
        <begin position="650"/>
        <end position="673"/>
    </location>
</feature>
<dbReference type="PANTHER" id="PTHR45639">
    <property type="entry name" value="HSC70CB, ISOFORM G-RELATED"/>
    <property type="match status" value="1"/>
</dbReference>
<name>A0A914W8E9_9BILA</name>
<comment type="similarity">
    <text evidence="1">Belongs to the heat shock protein 70 family.</text>
</comment>
<dbReference type="Proteomes" id="UP000887566">
    <property type="component" value="Unplaced"/>
</dbReference>
<evidence type="ECO:0000256" key="4">
    <source>
        <dbReference type="SAM" id="MobiDB-lite"/>
    </source>
</evidence>
<protein>
    <submittedName>
        <fullName evidence="6">Uncharacterized protein</fullName>
    </submittedName>
</protein>
<dbReference type="GO" id="GO:0030968">
    <property type="term" value="P:endoplasmic reticulum unfolded protein response"/>
    <property type="evidence" value="ECO:0007669"/>
    <property type="project" value="TreeGrafter"/>
</dbReference>
<evidence type="ECO:0000256" key="1">
    <source>
        <dbReference type="ARBA" id="ARBA00007381"/>
    </source>
</evidence>
<dbReference type="AlphaFoldDB" id="A0A914W8E9"/>
<dbReference type="InterPro" id="IPR043129">
    <property type="entry name" value="ATPase_NBD"/>
</dbReference>
<dbReference type="Gene3D" id="3.90.640.10">
    <property type="entry name" value="Actin, Chain A, domain 4"/>
    <property type="match status" value="1"/>
</dbReference>
<proteinExistence type="inferred from homology"/>
<evidence type="ECO:0000256" key="2">
    <source>
        <dbReference type="ARBA" id="ARBA00022741"/>
    </source>
</evidence>
<reference evidence="6" key="1">
    <citation type="submission" date="2022-11" db="UniProtKB">
        <authorList>
            <consortium name="WormBaseParasite"/>
        </authorList>
    </citation>
    <scope>IDENTIFICATION</scope>
</reference>
<dbReference type="InterPro" id="IPR013126">
    <property type="entry name" value="Hsp_70_fam"/>
</dbReference>
<feature type="region of interest" description="Disordered" evidence="4">
    <location>
        <begin position="691"/>
        <end position="724"/>
    </location>
</feature>
<dbReference type="Pfam" id="PF00012">
    <property type="entry name" value="HSP70"/>
    <property type="match status" value="1"/>
</dbReference>
<accession>A0A914W8E9</accession>
<feature type="compositionally biased region" description="Polar residues" evidence="4">
    <location>
        <begin position="650"/>
        <end position="659"/>
    </location>
</feature>
<evidence type="ECO:0000313" key="5">
    <source>
        <dbReference type="Proteomes" id="UP000887566"/>
    </source>
</evidence>
<keyword evidence="5" id="KW-1185">Reference proteome</keyword>
<dbReference type="GO" id="GO:0005524">
    <property type="term" value="F:ATP binding"/>
    <property type="evidence" value="ECO:0007669"/>
    <property type="project" value="UniProtKB-KW"/>
</dbReference>
<dbReference type="WBParaSite" id="PSAMB.scaffold3447size18230.g21545.t1">
    <property type="protein sequence ID" value="PSAMB.scaffold3447size18230.g21545.t1"/>
    <property type="gene ID" value="PSAMB.scaffold3447size18230.g21545"/>
</dbReference>